<gene>
    <name evidence="2" type="ORF">L249_7796</name>
</gene>
<dbReference type="AlphaFoldDB" id="A0A367L0P6"/>
<accession>A0A367L0P6</accession>
<dbReference type="EMBL" id="LKCN02000022">
    <property type="protein sequence ID" value="RCI08005.1"/>
    <property type="molecule type" value="Genomic_DNA"/>
</dbReference>
<protein>
    <submittedName>
        <fullName evidence="2">Uncharacterized protein</fullName>
    </submittedName>
</protein>
<evidence type="ECO:0000256" key="1">
    <source>
        <dbReference type="SAM" id="MobiDB-lite"/>
    </source>
</evidence>
<dbReference type="Proteomes" id="UP000253664">
    <property type="component" value="Unassembled WGS sequence"/>
</dbReference>
<reference evidence="2 3" key="1">
    <citation type="journal article" date="2015" name="BMC Genomics">
        <title>Insights from the genome of Ophiocordyceps polyrhachis-furcata to pathogenicity and host specificity in insect fungi.</title>
        <authorList>
            <person name="Wichadakul D."/>
            <person name="Kobmoo N."/>
            <person name="Ingsriswang S."/>
            <person name="Tangphatsornruang S."/>
            <person name="Chantasingh D."/>
            <person name="Luangsa-ard J.J."/>
            <person name="Eurwilaichitr L."/>
        </authorList>
    </citation>
    <scope>NUCLEOTIDE SEQUENCE [LARGE SCALE GENOMIC DNA]</scope>
    <source>
        <strain evidence="2 3">BCC 54312</strain>
    </source>
</reference>
<keyword evidence="3" id="KW-1185">Reference proteome</keyword>
<name>A0A367L0P6_9HYPO</name>
<sequence length="187" mass="20623">MVKRKRSIPTLRSTESPTGHDVELRTALNSRTLKRVRDGRPSDDEVHQRTLAILYSAQQREQHSVQESEMQITTMNTTTTTTPPPPDADHDRQRTLHRYWNIASSPSSCASSSPPQLDRSMKRIELCCVDCGAGLTDKAGETTMQPACLACGKHVCLGCSYSQLGENRHCLQCVGGACSNDTSVMVF</sequence>
<organism evidence="2 3">
    <name type="scientific">Ophiocordyceps polyrhachis-furcata BCC 54312</name>
    <dbReference type="NCBI Taxonomy" id="1330021"/>
    <lineage>
        <taxon>Eukaryota</taxon>
        <taxon>Fungi</taxon>
        <taxon>Dikarya</taxon>
        <taxon>Ascomycota</taxon>
        <taxon>Pezizomycotina</taxon>
        <taxon>Sordariomycetes</taxon>
        <taxon>Hypocreomycetidae</taxon>
        <taxon>Hypocreales</taxon>
        <taxon>Ophiocordycipitaceae</taxon>
        <taxon>Ophiocordyceps</taxon>
    </lineage>
</organism>
<feature type="region of interest" description="Disordered" evidence="1">
    <location>
        <begin position="1"/>
        <end position="21"/>
    </location>
</feature>
<dbReference type="OrthoDB" id="5336357at2759"/>
<dbReference type="STRING" id="1330021.A0A367L0P6"/>
<comment type="caution">
    <text evidence="2">The sequence shown here is derived from an EMBL/GenBank/DDBJ whole genome shotgun (WGS) entry which is preliminary data.</text>
</comment>
<evidence type="ECO:0000313" key="2">
    <source>
        <dbReference type="EMBL" id="RCI08005.1"/>
    </source>
</evidence>
<evidence type="ECO:0000313" key="3">
    <source>
        <dbReference type="Proteomes" id="UP000253664"/>
    </source>
</evidence>
<proteinExistence type="predicted"/>